<evidence type="ECO:0000313" key="2">
    <source>
        <dbReference type="EMBL" id="MFD1189773.1"/>
    </source>
</evidence>
<reference evidence="3" key="1">
    <citation type="journal article" date="2019" name="Int. J. Syst. Evol. Microbiol.">
        <title>The Global Catalogue of Microorganisms (GCM) 10K type strain sequencing project: providing services to taxonomists for standard genome sequencing and annotation.</title>
        <authorList>
            <consortium name="The Broad Institute Genomics Platform"/>
            <consortium name="The Broad Institute Genome Sequencing Center for Infectious Disease"/>
            <person name="Wu L."/>
            <person name="Ma J."/>
        </authorList>
    </citation>
    <scope>NUCLEOTIDE SEQUENCE [LARGE SCALE GENOMIC DNA]</scope>
    <source>
        <strain evidence="3">CCUG 55074</strain>
    </source>
</reference>
<dbReference type="PANTHER" id="PTHR21310">
    <property type="entry name" value="AMINOGLYCOSIDE PHOSPHOTRANSFERASE-RELATED-RELATED"/>
    <property type="match status" value="1"/>
</dbReference>
<proteinExistence type="predicted"/>
<dbReference type="PANTHER" id="PTHR21310:SF57">
    <property type="entry name" value="BLR2944 PROTEIN"/>
    <property type="match status" value="1"/>
</dbReference>
<dbReference type="InterPro" id="IPR041726">
    <property type="entry name" value="ACAD10_11_N"/>
</dbReference>
<evidence type="ECO:0000313" key="3">
    <source>
        <dbReference type="Proteomes" id="UP001597216"/>
    </source>
</evidence>
<feature type="domain" description="Aminoglycoside phosphotransferase" evidence="1">
    <location>
        <begin position="2"/>
        <end position="239"/>
    </location>
</feature>
<accession>A0ABW3SYQ2</accession>
<dbReference type="Pfam" id="PF01636">
    <property type="entry name" value="APH"/>
    <property type="match status" value="1"/>
</dbReference>
<dbReference type="RefSeq" id="WP_377352722.1">
    <property type="nucleotide sequence ID" value="NZ_JBHTLQ010000006.1"/>
</dbReference>
<dbReference type="InterPro" id="IPR011009">
    <property type="entry name" value="Kinase-like_dom_sf"/>
</dbReference>
<dbReference type="Gene3D" id="3.30.200.20">
    <property type="entry name" value="Phosphorylase Kinase, domain 1"/>
    <property type="match status" value="1"/>
</dbReference>
<dbReference type="Gene3D" id="3.90.1200.10">
    <property type="match status" value="1"/>
</dbReference>
<organism evidence="2 3">
    <name type="scientific">Phenylobacterium conjunctum</name>
    <dbReference type="NCBI Taxonomy" id="1298959"/>
    <lineage>
        <taxon>Bacteria</taxon>
        <taxon>Pseudomonadati</taxon>
        <taxon>Pseudomonadota</taxon>
        <taxon>Alphaproteobacteria</taxon>
        <taxon>Caulobacterales</taxon>
        <taxon>Caulobacteraceae</taxon>
        <taxon>Phenylobacterium</taxon>
    </lineage>
</organism>
<dbReference type="SUPFAM" id="SSF56112">
    <property type="entry name" value="Protein kinase-like (PK-like)"/>
    <property type="match status" value="1"/>
</dbReference>
<comment type="caution">
    <text evidence="2">The sequence shown here is derived from an EMBL/GenBank/DDBJ whole genome shotgun (WGS) entry which is preliminary data.</text>
</comment>
<gene>
    <name evidence="2" type="ORF">ACFQ27_04210</name>
</gene>
<name>A0ABW3SYQ2_9CAUL</name>
<dbReference type="InterPro" id="IPR002575">
    <property type="entry name" value="Aminoglycoside_PTrfase"/>
</dbReference>
<protein>
    <submittedName>
        <fullName evidence="2">Phosphotransferase family protein</fullName>
    </submittedName>
</protein>
<sequence>MRLSGGASMETWAFAAVAEGDRKEFILRRRPGPFDEETSRSTSLATEAALIRAAEHAGAPVARLIHLAEPGDGLGEAHITERVEGETLGKKIVSDPRFETIRPHLARQCGQILARIHSIKPDGIPLKTADAPTELDRYEAVYRASGAERPILELALAHLRKNPPPPMPDVVLHADFRNGNLMIHPDKGVTAVLDWELSHLGDPAEDLSWICVNSWRFGRADKPVGGFGHYQELLEGYAEAGGAEIPLSRVLYWQALGSLKWGIMCLMMYQSYATGTESSVERPMIGRRVSETEIDLIHLLEAGL</sequence>
<dbReference type="InterPro" id="IPR051678">
    <property type="entry name" value="AGP_Transferase"/>
</dbReference>
<evidence type="ECO:0000259" key="1">
    <source>
        <dbReference type="Pfam" id="PF01636"/>
    </source>
</evidence>
<keyword evidence="3" id="KW-1185">Reference proteome</keyword>
<dbReference type="CDD" id="cd05154">
    <property type="entry name" value="ACAD10_11_N-like"/>
    <property type="match status" value="1"/>
</dbReference>
<dbReference type="EMBL" id="JBHTLQ010000006">
    <property type="protein sequence ID" value="MFD1189773.1"/>
    <property type="molecule type" value="Genomic_DNA"/>
</dbReference>
<dbReference type="Proteomes" id="UP001597216">
    <property type="component" value="Unassembled WGS sequence"/>
</dbReference>